<reference evidence="5" key="1">
    <citation type="submission" date="2019-11" db="EMBL/GenBank/DDBJ databases">
        <authorList>
            <person name="Feng L."/>
        </authorList>
    </citation>
    <scope>NUCLEOTIDE SEQUENCE</scope>
    <source>
        <strain evidence="5">PgorbachiiLFYP46</strain>
    </source>
</reference>
<dbReference type="Pfam" id="PF01121">
    <property type="entry name" value="CoaE"/>
    <property type="match status" value="1"/>
</dbReference>
<dbReference type="EMBL" id="CACRUP010000023">
    <property type="protein sequence ID" value="VYU20875.1"/>
    <property type="molecule type" value="Genomic_DNA"/>
</dbReference>
<comment type="function">
    <text evidence="3">Catalyzes the phosphorylation of the 3'-hydroxyl group of dephosphocoenzyme A to form coenzyme A.</text>
</comment>
<gene>
    <name evidence="3 5" type="primary">coaE</name>
    <name evidence="5" type="ORF">PGLFYP46_00522</name>
</gene>
<comment type="similarity">
    <text evidence="3">Belongs to the CoaE family.</text>
</comment>
<dbReference type="InterPro" id="IPR001977">
    <property type="entry name" value="Depp_CoAkinase"/>
</dbReference>
<keyword evidence="3" id="KW-0173">Coenzyme A biosynthesis</keyword>
<feature type="binding site" evidence="3">
    <location>
        <begin position="14"/>
        <end position="19"/>
    </location>
    <ligand>
        <name>ATP</name>
        <dbReference type="ChEBI" id="CHEBI:30616"/>
    </ligand>
</feature>
<evidence type="ECO:0000256" key="1">
    <source>
        <dbReference type="ARBA" id="ARBA00022741"/>
    </source>
</evidence>
<dbReference type="EC" id="2.7.1.24" evidence="3 4"/>
<accession>A0A6N3CYC1</accession>
<sequence length="200" mass="23351">MNQNKVIGLTGSIATGKSQVSNYLKNKDIKVIDADLIARDVANYKIVKNKIKREFGEDLYKNDKLDRKKLAEIIFSRKIHRQKLNSIMHTEIYKKIKKESDSADGLVFIDIPLLFENEDLNKKYGLDFDEIWLVYVDRETQIKRLMNRDGISREYAEEKINSQISVEEKRKKSDVIIDNSGTLEETFAQVEEKLKNKEMC</sequence>
<proteinExistence type="inferred from homology"/>
<dbReference type="HAMAP" id="MF_00376">
    <property type="entry name" value="Dephospho_CoA_kinase"/>
    <property type="match status" value="1"/>
</dbReference>
<organism evidence="5">
    <name type="scientific">Peptoniphilus gorbachii</name>
    <dbReference type="NCBI Taxonomy" id="411567"/>
    <lineage>
        <taxon>Bacteria</taxon>
        <taxon>Bacillati</taxon>
        <taxon>Bacillota</taxon>
        <taxon>Tissierellia</taxon>
        <taxon>Tissierellales</taxon>
        <taxon>Peptoniphilaceae</taxon>
        <taxon>Peptoniphilus</taxon>
    </lineage>
</organism>
<name>A0A6N3CYC1_9FIRM</name>
<dbReference type="Gene3D" id="3.40.50.300">
    <property type="entry name" value="P-loop containing nucleotide triphosphate hydrolases"/>
    <property type="match status" value="1"/>
</dbReference>
<comment type="pathway">
    <text evidence="3">Cofactor biosynthesis; coenzyme A biosynthesis; CoA from (R)-pantothenate: step 5/5.</text>
</comment>
<dbReference type="InterPro" id="IPR027417">
    <property type="entry name" value="P-loop_NTPase"/>
</dbReference>
<dbReference type="CDD" id="cd02022">
    <property type="entry name" value="DPCK"/>
    <property type="match status" value="1"/>
</dbReference>
<protein>
    <recommendedName>
        <fullName evidence="3 4">Dephospho-CoA kinase</fullName>
        <ecNumber evidence="3 4">2.7.1.24</ecNumber>
    </recommendedName>
    <alternativeName>
        <fullName evidence="3">Dephosphocoenzyme A kinase</fullName>
    </alternativeName>
</protein>
<keyword evidence="2 3" id="KW-0067">ATP-binding</keyword>
<dbReference type="GO" id="GO:0005524">
    <property type="term" value="F:ATP binding"/>
    <property type="evidence" value="ECO:0007669"/>
    <property type="project" value="UniProtKB-UniRule"/>
</dbReference>
<dbReference type="GO" id="GO:0015937">
    <property type="term" value="P:coenzyme A biosynthetic process"/>
    <property type="evidence" value="ECO:0007669"/>
    <property type="project" value="UniProtKB-UniRule"/>
</dbReference>
<keyword evidence="3 5" id="KW-0418">Kinase</keyword>
<keyword evidence="3" id="KW-0963">Cytoplasm</keyword>
<dbReference type="UniPathway" id="UPA00241">
    <property type="reaction ID" value="UER00356"/>
</dbReference>
<dbReference type="PANTHER" id="PTHR10695:SF46">
    <property type="entry name" value="BIFUNCTIONAL COENZYME A SYNTHASE-RELATED"/>
    <property type="match status" value="1"/>
</dbReference>
<dbReference type="GO" id="GO:0004140">
    <property type="term" value="F:dephospho-CoA kinase activity"/>
    <property type="evidence" value="ECO:0007669"/>
    <property type="project" value="UniProtKB-UniRule"/>
</dbReference>
<evidence type="ECO:0000256" key="3">
    <source>
        <dbReference type="HAMAP-Rule" id="MF_00376"/>
    </source>
</evidence>
<dbReference type="SUPFAM" id="SSF52540">
    <property type="entry name" value="P-loop containing nucleoside triphosphate hydrolases"/>
    <property type="match status" value="1"/>
</dbReference>
<keyword evidence="3 5" id="KW-0808">Transferase</keyword>
<evidence type="ECO:0000256" key="4">
    <source>
        <dbReference type="NCBIfam" id="TIGR00152"/>
    </source>
</evidence>
<dbReference type="PROSITE" id="PS51219">
    <property type="entry name" value="DPCK"/>
    <property type="match status" value="1"/>
</dbReference>
<comment type="subcellular location">
    <subcellularLocation>
        <location evidence="3">Cytoplasm</location>
    </subcellularLocation>
</comment>
<evidence type="ECO:0000313" key="5">
    <source>
        <dbReference type="EMBL" id="VYU20875.1"/>
    </source>
</evidence>
<dbReference type="NCBIfam" id="TIGR00152">
    <property type="entry name" value="dephospho-CoA kinase"/>
    <property type="match status" value="1"/>
</dbReference>
<dbReference type="AlphaFoldDB" id="A0A6N3CYC1"/>
<dbReference type="RefSeq" id="WP_156702540.1">
    <property type="nucleotide sequence ID" value="NZ_CACRUP010000023.1"/>
</dbReference>
<evidence type="ECO:0000256" key="2">
    <source>
        <dbReference type="ARBA" id="ARBA00022840"/>
    </source>
</evidence>
<keyword evidence="1 3" id="KW-0547">Nucleotide-binding</keyword>
<comment type="catalytic activity">
    <reaction evidence="3">
        <text>3'-dephospho-CoA + ATP = ADP + CoA + H(+)</text>
        <dbReference type="Rhea" id="RHEA:18245"/>
        <dbReference type="ChEBI" id="CHEBI:15378"/>
        <dbReference type="ChEBI" id="CHEBI:30616"/>
        <dbReference type="ChEBI" id="CHEBI:57287"/>
        <dbReference type="ChEBI" id="CHEBI:57328"/>
        <dbReference type="ChEBI" id="CHEBI:456216"/>
        <dbReference type="EC" id="2.7.1.24"/>
    </reaction>
</comment>
<dbReference type="GO" id="GO:0005737">
    <property type="term" value="C:cytoplasm"/>
    <property type="evidence" value="ECO:0007669"/>
    <property type="project" value="UniProtKB-SubCell"/>
</dbReference>
<dbReference type="PANTHER" id="PTHR10695">
    <property type="entry name" value="DEPHOSPHO-COA KINASE-RELATED"/>
    <property type="match status" value="1"/>
</dbReference>